<dbReference type="EMBL" id="JARBHB010000002">
    <property type="protein sequence ID" value="KAJ8894265.1"/>
    <property type="molecule type" value="Genomic_DNA"/>
</dbReference>
<organism evidence="2 3">
    <name type="scientific">Dryococelus australis</name>
    <dbReference type="NCBI Taxonomy" id="614101"/>
    <lineage>
        <taxon>Eukaryota</taxon>
        <taxon>Metazoa</taxon>
        <taxon>Ecdysozoa</taxon>
        <taxon>Arthropoda</taxon>
        <taxon>Hexapoda</taxon>
        <taxon>Insecta</taxon>
        <taxon>Pterygota</taxon>
        <taxon>Neoptera</taxon>
        <taxon>Polyneoptera</taxon>
        <taxon>Phasmatodea</taxon>
        <taxon>Verophasmatodea</taxon>
        <taxon>Anareolatae</taxon>
        <taxon>Phasmatidae</taxon>
        <taxon>Eurycanthinae</taxon>
        <taxon>Dryococelus</taxon>
    </lineage>
</organism>
<name>A0ABQ9IDH4_9NEOP</name>
<accession>A0ABQ9IDH4</accession>
<evidence type="ECO:0000313" key="2">
    <source>
        <dbReference type="EMBL" id="KAJ8894265.1"/>
    </source>
</evidence>
<dbReference type="Proteomes" id="UP001159363">
    <property type="component" value="Chromosome 2"/>
</dbReference>
<evidence type="ECO:0000256" key="1">
    <source>
        <dbReference type="SAM" id="MobiDB-lite"/>
    </source>
</evidence>
<proteinExistence type="predicted"/>
<sequence length="377" mass="41005">MQGAARRGSRPEKAREAGRTVRRGDVKENYRWFLNYSPGNESVAARQVALEEPSAVIWTCSNGEHHPCVATSVSRHSTGVPLHGDLRLSWVLAACGISHHNTADLSWYATPSGCFPARVEGGRIQLQHPQHGRCCIPDHWLMSQDGLLINMFKCTKKGHPFPFCNTTLIRSVCEKTVAKIRRIVEHLGVPLPSRPCDATSRDSLERLTAHARATASRGWRMRRYIYPPPPFVKLLHTSGVDVFGGSAGAISRAGCGPPGGWLDDLAPGVVARHLSRSDRAEVGARPRKEVVRLPVVVAPPLTVLGARNRAHVAQVQPIRPLASHKGKHGSTPGGVDPGFSHVGIVLADAAGWRIFSGICRFPRPCVPVPHYTHTAPP</sequence>
<feature type="region of interest" description="Disordered" evidence="1">
    <location>
        <begin position="1"/>
        <end position="21"/>
    </location>
</feature>
<reference evidence="2 3" key="1">
    <citation type="submission" date="2023-02" db="EMBL/GenBank/DDBJ databases">
        <title>LHISI_Scaffold_Assembly.</title>
        <authorList>
            <person name="Stuart O.P."/>
            <person name="Cleave R."/>
            <person name="Magrath M.J.L."/>
            <person name="Mikheyev A.S."/>
        </authorList>
    </citation>
    <scope>NUCLEOTIDE SEQUENCE [LARGE SCALE GENOMIC DNA]</scope>
    <source>
        <strain evidence="2">Daus_M_001</strain>
        <tissue evidence="2">Leg muscle</tissue>
    </source>
</reference>
<protein>
    <submittedName>
        <fullName evidence="2">Uncharacterized protein</fullName>
    </submittedName>
</protein>
<comment type="caution">
    <text evidence="2">The sequence shown here is derived from an EMBL/GenBank/DDBJ whole genome shotgun (WGS) entry which is preliminary data.</text>
</comment>
<gene>
    <name evidence="2" type="ORF">PR048_006877</name>
</gene>
<feature type="compositionally biased region" description="Basic and acidic residues" evidence="1">
    <location>
        <begin position="9"/>
        <end position="21"/>
    </location>
</feature>
<evidence type="ECO:0000313" key="3">
    <source>
        <dbReference type="Proteomes" id="UP001159363"/>
    </source>
</evidence>
<keyword evidence="3" id="KW-1185">Reference proteome</keyword>